<dbReference type="Proteomes" id="UP000199181">
    <property type="component" value="Unassembled WGS sequence"/>
</dbReference>
<evidence type="ECO:0000256" key="2">
    <source>
        <dbReference type="SAM" id="MobiDB-lite"/>
    </source>
</evidence>
<dbReference type="RefSeq" id="WP_093516993.1">
    <property type="nucleotide sequence ID" value="NZ_FOIJ01000002.1"/>
</dbReference>
<feature type="region of interest" description="Disordered" evidence="2">
    <location>
        <begin position="182"/>
        <end position="212"/>
    </location>
</feature>
<dbReference type="AlphaFoldDB" id="A0A1I0DNU0"/>
<feature type="coiled-coil region" evidence="1">
    <location>
        <begin position="154"/>
        <end position="181"/>
    </location>
</feature>
<keyword evidence="5" id="KW-1185">Reference proteome</keyword>
<keyword evidence="1" id="KW-0175">Coiled coil</keyword>
<feature type="domain" description="Peptidase MA-like" evidence="3">
    <location>
        <begin position="303"/>
        <end position="448"/>
    </location>
</feature>
<evidence type="ECO:0000313" key="5">
    <source>
        <dbReference type="Proteomes" id="UP000199181"/>
    </source>
</evidence>
<reference evidence="5" key="1">
    <citation type="submission" date="2016-10" db="EMBL/GenBank/DDBJ databases">
        <authorList>
            <person name="Varghese N."/>
            <person name="Submissions S."/>
        </authorList>
    </citation>
    <scope>NUCLEOTIDE SEQUENCE [LARGE SCALE GENOMIC DNA]</scope>
    <source>
        <strain evidence="5">DSM 16858</strain>
    </source>
</reference>
<dbReference type="Pfam" id="PF13485">
    <property type="entry name" value="Peptidase_MA_2"/>
    <property type="match status" value="1"/>
</dbReference>
<sequence>MSPHLLALVLAASPPLERAQQLAQQKAWEELYLAYATASPQDYPEAQRKAIAKPLLKGCEALLAGDAVMAYSLGERAVAFEETAPGLKCLVRAALGSDQRGTAEEALRKGLERFPKEGTFGLELGKLLLEDKDGPGAVAALTRVPPGAPQAGAARQLLQKARGLASEASQARSQAEAIERQMNGEAPGGGGTLQHAVATGTGTTQSTGYGSSLGADGMRTRVNRRFVVKYFNNNRDFGQRADYEGRIVAALDEAYEHTRTMLGEARESPVDVVLYTREEFRTHRGEALAKVAAGLYSDQAIRINDAAELTQRTKATLVHEYVHAALDEICGGGHQLPTWLNEGLAEYVEWRYLGAEGPPRDIADMLQAAARGNKMPKLAKLSRNMLVSQANPALAYATSATAVRELINRGGASKLMALVRDVGQGTLFDQALQTHYGLDVARLDEDVQFAASRR</sequence>
<dbReference type="InterPro" id="IPR039568">
    <property type="entry name" value="Peptidase_MA-like_dom"/>
</dbReference>
<protein>
    <submittedName>
        <fullName evidence="4">Peptidase MA superfamily protein</fullName>
    </submittedName>
</protein>
<gene>
    <name evidence="4" type="ORF">SAMN05443639_102613</name>
</gene>
<dbReference type="EMBL" id="FOIJ01000002">
    <property type="protein sequence ID" value="SET34019.1"/>
    <property type="molecule type" value="Genomic_DNA"/>
</dbReference>
<evidence type="ECO:0000313" key="4">
    <source>
        <dbReference type="EMBL" id="SET34019.1"/>
    </source>
</evidence>
<organism evidence="4 5">
    <name type="scientific">Stigmatella erecta</name>
    <dbReference type="NCBI Taxonomy" id="83460"/>
    <lineage>
        <taxon>Bacteria</taxon>
        <taxon>Pseudomonadati</taxon>
        <taxon>Myxococcota</taxon>
        <taxon>Myxococcia</taxon>
        <taxon>Myxococcales</taxon>
        <taxon>Cystobacterineae</taxon>
        <taxon>Archangiaceae</taxon>
        <taxon>Stigmatella</taxon>
    </lineage>
</organism>
<accession>A0A1I0DNU0</accession>
<feature type="compositionally biased region" description="Low complexity" evidence="2">
    <location>
        <begin position="199"/>
        <end position="212"/>
    </location>
</feature>
<name>A0A1I0DNU0_9BACT</name>
<evidence type="ECO:0000259" key="3">
    <source>
        <dbReference type="Pfam" id="PF13485"/>
    </source>
</evidence>
<evidence type="ECO:0000256" key="1">
    <source>
        <dbReference type="SAM" id="Coils"/>
    </source>
</evidence>
<dbReference type="InterPro" id="IPR027268">
    <property type="entry name" value="Peptidase_M4/M1_CTD_sf"/>
</dbReference>
<proteinExistence type="predicted"/>
<dbReference type="Gene3D" id="1.10.390.10">
    <property type="entry name" value="Neutral Protease Domain 2"/>
    <property type="match status" value="1"/>
</dbReference>